<dbReference type="OrthoDB" id="9810886at2"/>
<reference evidence="2" key="1">
    <citation type="submission" date="2016-11" db="EMBL/GenBank/DDBJ databases">
        <authorList>
            <person name="Varghese N."/>
            <person name="Submissions S."/>
        </authorList>
    </citation>
    <scope>NUCLEOTIDE SEQUENCE [LARGE SCALE GENOMIC DNA]</scope>
    <source>
        <strain evidence="2">DSM 27370</strain>
    </source>
</reference>
<dbReference type="STRING" id="1346286.SAMN05444362_10255"/>
<dbReference type="Pfam" id="PF06353">
    <property type="entry name" value="DUF1062"/>
    <property type="match status" value="1"/>
</dbReference>
<keyword evidence="2" id="KW-1185">Reference proteome</keyword>
<evidence type="ECO:0008006" key="3">
    <source>
        <dbReference type="Google" id="ProtNLM"/>
    </source>
</evidence>
<evidence type="ECO:0000313" key="1">
    <source>
        <dbReference type="EMBL" id="SHE73070.1"/>
    </source>
</evidence>
<dbReference type="AlphaFoldDB" id="A0A1M4VVX2"/>
<evidence type="ECO:0000313" key="2">
    <source>
        <dbReference type="Proteomes" id="UP000184480"/>
    </source>
</evidence>
<dbReference type="RefSeq" id="WP_062176824.1">
    <property type="nucleotide sequence ID" value="NZ_BBXL01000002.1"/>
</dbReference>
<sequence length="209" mass="24208">MKTVKHYTWEVTALTTPLIKKKCSKCNKNTLFYCSDKFRLNSQKKYLDVWLIYRCNDCDTTYNLTILSRTKPDMIDRVLLQKFMQNDDQQASQYALDSDVAKRNQVEHDYSQMEYNIIREELSLSQIAEIDSDFVEFEIKLDHSLPLKLNQIIRTALDISATRLDKMLSLGIVSVLPTGTSQKQKVKNGISVIVDTLKLKSLLQEISNE</sequence>
<dbReference type="InterPro" id="IPR009412">
    <property type="entry name" value="DUF1062"/>
</dbReference>
<protein>
    <recommendedName>
        <fullName evidence="3">DUF1062 domain-containing protein</fullName>
    </recommendedName>
</protein>
<dbReference type="Proteomes" id="UP000184480">
    <property type="component" value="Unassembled WGS sequence"/>
</dbReference>
<accession>A0A1M4VVX2</accession>
<name>A0A1M4VVX2_9BACT</name>
<organism evidence="1 2">
    <name type="scientific">Dysgonomonas macrotermitis</name>
    <dbReference type="NCBI Taxonomy" id="1346286"/>
    <lineage>
        <taxon>Bacteria</taxon>
        <taxon>Pseudomonadati</taxon>
        <taxon>Bacteroidota</taxon>
        <taxon>Bacteroidia</taxon>
        <taxon>Bacteroidales</taxon>
        <taxon>Dysgonomonadaceae</taxon>
        <taxon>Dysgonomonas</taxon>
    </lineage>
</organism>
<gene>
    <name evidence="1" type="ORF">SAMN05444362_10255</name>
</gene>
<dbReference type="EMBL" id="FQUC01000002">
    <property type="protein sequence ID" value="SHE73070.1"/>
    <property type="molecule type" value="Genomic_DNA"/>
</dbReference>
<proteinExistence type="predicted"/>